<dbReference type="GO" id="GO:0007018">
    <property type="term" value="P:microtubule-based movement"/>
    <property type="evidence" value="ECO:0007669"/>
    <property type="project" value="InterPro"/>
</dbReference>
<keyword evidence="6" id="KW-0175">Coiled coil</keyword>
<evidence type="ECO:0000256" key="9">
    <source>
        <dbReference type="ARBA" id="ARBA00034488"/>
    </source>
</evidence>
<evidence type="ECO:0000259" key="14">
    <source>
        <dbReference type="PROSITE" id="PS50067"/>
    </source>
</evidence>
<dbReference type="CDD" id="cd00106">
    <property type="entry name" value="KISc"/>
    <property type="match status" value="1"/>
</dbReference>
<evidence type="ECO:0000256" key="7">
    <source>
        <dbReference type="ARBA" id="ARBA00023175"/>
    </source>
</evidence>
<dbReference type="GO" id="GO:0005874">
    <property type="term" value="C:microtubule"/>
    <property type="evidence" value="ECO:0007669"/>
    <property type="project" value="UniProtKB-KW"/>
</dbReference>
<dbReference type="GO" id="GO:0005524">
    <property type="term" value="F:ATP binding"/>
    <property type="evidence" value="ECO:0007669"/>
    <property type="project" value="UniProtKB-UniRule"/>
</dbReference>
<evidence type="ECO:0000256" key="3">
    <source>
        <dbReference type="ARBA" id="ARBA00022701"/>
    </source>
</evidence>
<comment type="caution">
    <text evidence="15">The sequence shown here is derived from an EMBL/GenBank/DDBJ whole genome shotgun (WGS) entry which is preliminary data.</text>
</comment>
<keyword evidence="8" id="KW-0206">Cytoskeleton</keyword>
<name>A0A196SL31_BLAHN</name>
<evidence type="ECO:0000313" key="16">
    <source>
        <dbReference type="Proteomes" id="UP000078348"/>
    </source>
</evidence>
<dbReference type="STRING" id="478820.A0A196SL31"/>
<keyword evidence="5 11" id="KW-0067">ATP-binding</keyword>
<dbReference type="PROSITE" id="PS50067">
    <property type="entry name" value="KINESIN_MOTOR_2"/>
    <property type="match status" value="1"/>
</dbReference>
<keyword evidence="16" id="KW-1185">Reference proteome</keyword>
<dbReference type="AlphaFoldDB" id="A0A196SL31"/>
<feature type="compositionally biased region" description="Basic and acidic residues" evidence="13">
    <location>
        <begin position="804"/>
        <end position="818"/>
    </location>
</feature>
<protein>
    <recommendedName>
        <fullName evidence="12">Kinesin-like protein</fullName>
    </recommendedName>
</protein>
<dbReference type="InterPro" id="IPR001752">
    <property type="entry name" value="Kinesin_motor_dom"/>
</dbReference>
<evidence type="ECO:0000256" key="5">
    <source>
        <dbReference type="ARBA" id="ARBA00022840"/>
    </source>
</evidence>
<evidence type="ECO:0000256" key="11">
    <source>
        <dbReference type="PROSITE-ProRule" id="PRU00283"/>
    </source>
</evidence>
<dbReference type="GO" id="GO:0007010">
    <property type="term" value="P:cytoskeleton organization"/>
    <property type="evidence" value="ECO:0007669"/>
    <property type="project" value="UniProtKB-ARBA"/>
</dbReference>
<evidence type="ECO:0000256" key="13">
    <source>
        <dbReference type="SAM" id="MobiDB-lite"/>
    </source>
</evidence>
<dbReference type="InterPro" id="IPR027417">
    <property type="entry name" value="P-loop_NTPase"/>
</dbReference>
<dbReference type="SMART" id="SM00129">
    <property type="entry name" value="KISc"/>
    <property type="match status" value="1"/>
</dbReference>
<dbReference type="InterPro" id="IPR019821">
    <property type="entry name" value="Kinesin_motor_CS"/>
</dbReference>
<comment type="similarity">
    <text evidence="9">Belongs to the TRAFAC class myosin-kinesin ATPase superfamily. Kinesin family. KIN-12 subfamily.</text>
</comment>
<organism evidence="15 16">
    <name type="scientific">Blastocystis sp. subtype 1 (strain ATCC 50177 / NandII)</name>
    <dbReference type="NCBI Taxonomy" id="478820"/>
    <lineage>
        <taxon>Eukaryota</taxon>
        <taxon>Sar</taxon>
        <taxon>Stramenopiles</taxon>
        <taxon>Bigyra</taxon>
        <taxon>Opalozoa</taxon>
        <taxon>Opalinata</taxon>
        <taxon>Blastocystidae</taxon>
        <taxon>Blastocystis</taxon>
    </lineage>
</organism>
<dbReference type="InterPro" id="IPR044986">
    <property type="entry name" value="KIF15/KIN-12"/>
</dbReference>
<dbReference type="Pfam" id="PF00225">
    <property type="entry name" value="Kinesin"/>
    <property type="match status" value="1"/>
</dbReference>
<proteinExistence type="inferred from homology"/>
<keyword evidence="2" id="KW-0963">Cytoplasm</keyword>
<dbReference type="InterPro" id="IPR036961">
    <property type="entry name" value="Kinesin_motor_dom_sf"/>
</dbReference>
<feature type="binding site" evidence="11">
    <location>
        <begin position="89"/>
        <end position="96"/>
    </location>
    <ligand>
        <name>ATP</name>
        <dbReference type="ChEBI" id="CHEBI:30616"/>
    </ligand>
</feature>
<evidence type="ECO:0000256" key="1">
    <source>
        <dbReference type="ARBA" id="ARBA00004245"/>
    </source>
</evidence>
<dbReference type="GO" id="GO:0008017">
    <property type="term" value="F:microtubule binding"/>
    <property type="evidence" value="ECO:0007669"/>
    <property type="project" value="InterPro"/>
</dbReference>
<accession>A0A196SL31</accession>
<reference evidence="15 16" key="1">
    <citation type="submission" date="2016-05" db="EMBL/GenBank/DDBJ databases">
        <title>Nuclear genome of Blastocystis sp. subtype 1 NandII.</title>
        <authorList>
            <person name="Gentekaki E."/>
            <person name="Curtis B."/>
            <person name="Stairs C."/>
            <person name="Eme L."/>
            <person name="Herman E."/>
            <person name="Klimes V."/>
            <person name="Arias M.C."/>
            <person name="Elias M."/>
            <person name="Hilliou F."/>
            <person name="Klute M."/>
            <person name="Malik S.-B."/>
            <person name="Pightling A."/>
            <person name="Rachubinski R."/>
            <person name="Salas D."/>
            <person name="Schlacht A."/>
            <person name="Suga H."/>
            <person name="Archibald J."/>
            <person name="Ball S.G."/>
            <person name="Clark G."/>
            <person name="Dacks J."/>
            <person name="Van Der Giezen M."/>
            <person name="Tsaousis A."/>
            <person name="Roger A."/>
        </authorList>
    </citation>
    <scope>NUCLEOTIDE SEQUENCE [LARGE SCALE GENOMIC DNA]</scope>
    <source>
        <strain evidence="16">ATCC 50177 / NandII</strain>
    </source>
</reference>
<gene>
    <name evidence="15" type="ORF">AV274_1350</name>
</gene>
<dbReference type="PANTHER" id="PTHR37739">
    <property type="entry name" value="KINESIN-LIKE PROTEIN KIN-12D"/>
    <property type="match status" value="1"/>
</dbReference>
<evidence type="ECO:0000256" key="2">
    <source>
        <dbReference type="ARBA" id="ARBA00022490"/>
    </source>
</evidence>
<dbReference type="Proteomes" id="UP000078348">
    <property type="component" value="Unassembled WGS sequence"/>
</dbReference>
<dbReference type="OrthoDB" id="3176171at2759"/>
<dbReference type="SUPFAM" id="SSF52540">
    <property type="entry name" value="P-loop containing nucleoside triphosphate hydrolases"/>
    <property type="match status" value="1"/>
</dbReference>
<evidence type="ECO:0000256" key="6">
    <source>
        <dbReference type="ARBA" id="ARBA00023054"/>
    </source>
</evidence>
<feature type="region of interest" description="Disordered" evidence="13">
    <location>
        <begin position="804"/>
        <end position="825"/>
    </location>
</feature>
<dbReference type="PANTHER" id="PTHR37739:SF8">
    <property type="entry name" value="KINESIN-LIKE PROTEIN KIN-12D"/>
    <property type="match status" value="1"/>
</dbReference>
<comment type="similarity">
    <text evidence="10">Belongs to the TRAFAC class myosin-kinesin ATPase superfamily. Kinesin family. KIN-5/BimC subfamily.</text>
</comment>
<dbReference type="PROSITE" id="PS00411">
    <property type="entry name" value="KINESIN_MOTOR_1"/>
    <property type="match status" value="1"/>
</dbReference>
<dbReference type="GO" id="GO:0003777">
    <property type="term" value="F:microtubule motor activity"/>
    <property type="evidence" value="ECO:0007669"/>
    <property type="project" value="InterPro"/>
</dbReference>
<dbReference type="PRINTS" id="PR00380">
    <property type="entry name" value="KINESINHEAVY"/>
</dbReference>
<comment type="subcellular location">
    <subcellularLocation>
        <location evidence="1">Cytoplasm</location>
        <location evidence="1">Cytoskeleton</location>
    </subcellularLocation>
</comment>
<evidence type="ECO:0000313" key="15">
    <source>
        <dbReference type="EMBL" id="OAO16907.1"/>
    </source>
</evidence>
<keyword evidence="4 11" id="KW-0547">Nucleotide-binding</keyword>
<evidence type="ECO:0000256" key="12">
    <source>
        <dbReference type="RuleBase" id="RU000394"/>
    </source>
</evidence>
<keyword evidence="7 11" id="KW-0505">Motor protein</keyword>
<keyword evidence="3 12" id="KW-0493">Microtubule</keyword>
<evidence type="ECO:0000256" key="8">
    <source>
        <dbReference type="ARBA" id="ARBA00023212"/>
    </source>
</evidence>
<dbReference type="Gene3D" id="3.40.850.10">
    <property type="entry name" value="Kinesin motor domain"/>
    <property type="match status" value="1"/>
</dbReference>
<evidence type="ECO:0000256" key="4">
    <source>
        <dbReference type="ARBA" id="ARBA00022741"/>
    </source>
</evidence>
<sequence>MNEKGSNEFIRVYCRVRPPNKREDSEEGTCVQCHSPTIEYSSGNVADHKFIFDAVFDANCSQESIFNTFGRDITDNCLRGYNGCIFAYGQTGSGKTHTILGPSDADGGLNQSEKMLGVLPRTLRYMFSEIQSREAQENVHYSCFVSFMEIYNERIKDLLNPGNEKKLTIREVSSPTDHRIAVENLTIVSVSSAAEANRYVLEGLQNRRVGVTNMNSRSSRSHAIFTLYMTCEEVQESITVTRKSQFHLIDLAGSERQTLSGTDGHSLKEACYINSSLSALGNVIRSLTHQETHIPYRDSKLTFLLRDSLGGNSLTAIIATISPSESAASETLSTLRFATDAKMIRNTAVVNEVRFGGVAALQAEVARLQQEIADLKRGGIPQEGVDLNAASDLGEANLVCGELYCTVAFLWRELCKAREMCDRTRDELKLKEELVGRFQAGEGGSFVESLKRSAQLWSDRNAGSDVNGLFVQKYRLLLQCYPEVSEEDDVMVKNVMNLGELRKKLAESMGAKRSGYFGKVHTLLEKVEEYRGRCDDLFADLMECQEQLRVERSRNGAVEMESKRLRTGREWSGEELLLRVDCQHNLIREQQRVISHLERAMMMKDHCTLPECNETTFSAMNDFYRRLRALEKSCAPSQQDSRRESLAECASAAEEQARLEAAVAEKEKEVEKLKFEMIETASKLEEERRERREAVVQATDRLQQLVAMQTQIGLERQAMNDDLMRLREYERERAELGRKAKVAEKEKREAEARVAAEAAARARAQEELETKKSEVLVQKDLNEALTAALQKKTVEAENLAREARAAREESGERERETTALEQKNQEAAAEINRLEAKVKELKETERTLRAEAATLRAAAEEKVRRESVLQSEIAGFKEAVATIREMVEKDHAEFQEQQREASAVATKSKMDSIYQKNLSINQLKEENRKLIAKLEIARKRMTNYGLSTTDIDVNSEELSFFVRVRGLLDELNGLCAKCSGESS</sequence>
<feature type="domain" description="Kinesin motor" evidence="14">
    <location>
        <begin position="9"/>
        <end position="344"/>
    </location>
</feature>
<dbReference type="EMBL" id="LXWW01000054">
    <property type="protein sequence ID" value="OAO16907.1"/>
    <property type="molecule type" value="Genomic_DNA"/>
</dbReference>
<dbReference type="FunFam" id="3.40.850.10:FF:000019">
    <property type="entry name" value="Kinesin-like protein KIN-5D"/>
    <property type="match status" value="1"/>
</dbReference>
<evidence type="ECO:0000256" key="10">
    <source>
        <dbReference type="ARBA" id="ARBA00034704"/>
    </source>
</evidence>